<protein>
    <submittedName>
        <fullName evidence="1">Uncharacterized protein</fullName>
    </submittedName>
</protein>
<sequence>MGKRTLFALWPSIRDSLWIIHDQPKAGIAAKRIADLTNPVRRRDSLPSP</sequence>
<organism evidence="1 2">
    <name type="scientific">Edaphobacter aggregans</name>
    <dbReference type="NCBI Taxonomy" id="570835"/>
    <lineage>
        <taxon>Bacteria</taxon>
        <taxon>Pseudomonadati</taxon>
        <taxon>Acidobacteriota</taxon>
        <taxon>Terriglobia</taxon>
        <taxon>Terriglobales</taxon>
        <taxon>Acidobacteriaceae</taxon>
        <taxon>Edaphobacter</taxon>
    </lineage>
</organism>
<gene>
    <name evidence="1" type="ORF">EDE15_3910</name>
</gene>
<dbReference type="AlphaFoldDB" id="A0A428MN52"/>
<proteinExistence type="predicted"/>
<dbReference type="Proteomes" id="UP000269669">
    <property type="component" value="Unassembled WGS sequence"/>
</dbReference>
<dbReference type="EMBL" id="RSDW01000001">
    <property type="protein sequence ID" value="RSL18347.1"/>
    <property type="molecule type" value="Genomic_DNA"/>
</dbReference>
<accession>A0A428MN52</accession>
<evidence type="ECO:0000313" key="2">
    <source>
        <dbReference type="Proteomes" id="UP000269669"/>
    </source>
</evidence>
<keyword evidence="2" id="KW-1185">Reference proteome</keyword>
<comment type="caution">
    <text evidence="1">The sequence shown here is derived from an EMBL/GenBank/DDBJ whole genome shotgun (WGS) entry which is preliminary data.</text>
</comment>
<name>A0A428MN52_9BACT</name>
<evidence type="ECO:0000313" key="1">
    <source>
        <dbReference type="EMBL" id="RSL18347.1"/>
    </source>
</evidence>
<reference evidence="1 2" key="1">
    <citation type="submission" date="2018-12" db="EMBL/GenBank/DDBJ databases">
        <title>Sequencing of bacterial isolates from soil warming experiment in Harvard Forest, Massachusetts, USA.</title>
        <authorList>
            <person name="Deangelis K."/>
        </authorList>
    </citation>
    <scope>NUCLEOTIDE SEQUENCE [LARGE SCALE GENOMIC DNA]</scope>
    <source>
        <strain evidence="1 2">EB153</strain>
    </source>
</reference>